<comment type="caution">
    <text evidence="1">The sequence shown here is derived from an EMBL/GenBank/DDBJ whole genome shotgun (WGS) entry which is preliminary data.</text>
</comment>
<gene>
    <name evidence="1" type="ORF">Slati_1468600</name>
</gene>
<protein>
    <submittedName>
        <fullName evidence="1">Uncharacterized protein</fullName>
    </submittedName>
</protein>
<accession>A0AAW2X530</accession>
<proteinExistence type="predicted"/>
<evidence type="ECO:0000313" key="1">
    <source>
        <dbReference type="EMBL" id="KAL0449122.1"/>
    </source>
</evidence>
<organism evidence="1">
    <name type="scientific">Sesamum latifolium</name>
    <dbReference type="NCBI Taxonomy" id="2727402"/>
    <lineage>
        <taxon>Eukaryota</taxon>
        <taxon>Viridiplantae</taxon>
        <taxon>Streptophyta</taxon>
        <taxon>Embryophyta</taxon>
        <taxon>Tracheophyta</taxon>
        <taxon>Spermatophyta</taxon>
        <taxon>Magnoliopsida</taxon>
        <taxon>eudicotyledons</taxon>
        <taxon>Gunneridae</taxon>
        <taxon>Pentapetalae</taxon>
        <taxon>asterids</taxon>
        <taxon>lamiids</taxon>
        <taxon>Lamiales</taxon>
        <taxon>Pedaliaceae</taxon>
        <taxon>Sesamum</taxon>
    </lineage>
</organism>
<reference evidence="1" key="2">
    <citation type="journal article" date="2024" name="Plant">
        <title>Genomic evolution and insights into agronomic trait innovations of Sesamum species.</title>
        <authorList>
            <person name="Miao H."/>
            <person name="Wang L."/>
            <person name="Qu L."/>
            <person name="Liu H."/>
            <person name="Sun Y."/>
            <person name="Le M."/>
            <person name="Wang Q."/>
            <person name="Wei S."/>
            <person name="Zheng Y."/>
            <person name="Lin W."/>
            <person name="Duan Y."/>
            <person name="Cao H."/>
            <person name="Xiong S."/>
            <person name="Wang X."/>
            <person name="Wei L."/>
            <person name="Li C."/>
            <person name="Ma Q."/>
            <person name="Ju M."/>
            <person name="Zhao R."/>
            <person name="Li G."/>
            <person name="Mu C."/>
            <person name="Tian Q."/>
            <person name="Mei H."/>
            <person name="Zhang T."/>
            <person name="Gao T."/>
            <person name="Zhang H."/>
        </authorList>
    </citation>
    <scope>NUCLEOTIDE SEQUENCE</scope>
    <source>
        <strain evidence="1">KEN1</strain>
    </source>
</reference>
<dbReference type="EMBL" id="JACGWN010000005">
    <property type="protein sequence ID" value="KAL0449122.1"/>
    <property type="molecule type" value="Genomic_DNA"/>
</dbReference>
<name>A0AAW2X530_9LAMI</name>
<dbReference type="AlphaFoldDB" id="A0AAW2X530"/>
<sequence>MRKKLHPDISDYDVSKFSALSDDGFVSMLCGESARVNTLKEVASKRFEKYQGKINHLSLALAQAKKAKGNLARELVDSIALGKELRDSHNRRSLHDLNFLSLRRQNLLEMHSS</sequence>
<reference evidence="1" key="1">
    <citation type="submission" date="2020-06" db="EMBL/GenBank/DDBJ databases">
        <authorList>
            <person name="Li T."/>
            <person name="Hu X."/>
            <person name="Zhang T."/>
            <person name="Song X."/>
            <person name="Zhang H."/>
            <person name="Dai N."/>
            <person name="Sheng W."/>
            <person name="Hou X."/>
            <person name="Wei L."/>
        </authorList>
    </citation>
    <scope>NUCLEOTIDE SEQUENCE</scope>
    <source>
        <strain evidence="1">KEN1</strain>
        <tissue evidence="1">Leaf</tissue>
    </source>
</reference>